<dbReference type="SUPFAM" id="SSF53474">
    <property type="entry name" value="alpha/beta-Hydrolases"/>
    <property type="match status" value="1"/>
</dbReference>
<protein>
    <recommendedName>
        <fullName evidence="3">Alpha/beta hydrolase</fullName>
    </recommendedName>
</protein>
<dbReference type="OrthoDB" id="4222986at2"/>
<dbReference type="Gene3D" id="3.40.50.1820">
    <property type="entry name" value="alpha/beta hydrolase"/>
    <property type="match status" value="1"/>
</dbReference>
<organism evidence="1 2">
    <name type="scientific">Nonomuraea longispora</name>
    <dbReference type="NCBI Taxonomy" id="1848320"/>
    <lineage>
        <taxon>Bacteria</taxon>
        <taxon>Bacillati</taxon>
        <taxon>Actinomycetota</taxon>
        <taxon>Actinomycetes</taxon>
        <taxon>Streptosporangiales</taxon>
        <taxon>Streptosporangiaceae</taxon>
        <taxon>Nonomuraea</taxon>
    </lineage>
</organism>
<accession>A0A4V2XKG4</accession>
<gene>
    <name evidence="1" type="ORF">E1267_16500</name>
</gene>
<comment type="caution">
    <text evidence="1">The sequence shown here is derived from an EMBL/GenBank/DDBJ whole genome shotgun (WGS) entry which is preliminary data.</text>
</comment>
<evidence type="ECO:0000313" key="1">
    <source>
        <dbReference type="EMBL" id="TDC06356.1"/>
    </source>
</evidence>
<sequence>MRATRMGPPIVMRMPRFLLEGLTVLAQKGQEKAGADGEPTFSELAPTLHHDVQAETATAGDPFAYRSVRAEVLLLGGGKSPAYLRTALDALQRVLPRARRVEMAGLGHSATANTARRGRPERVAPEIRAFLT</sequence>
<name>A0A4V2XKG4_9ACTN</name>
<dbReference type="Proteomes" id="UP000295157">
    <property type="component" value="Unassembled WGS sequence"/>
</dbReference>
<dbReference type="EMBL" id="SMJZ01000055">
    <property type="protein sequence ID" value="TDC06356.1"/>
    <property type="molecule type" value="Genomic_DNA"/>
</dbReference>
<reference evidence="1 2" key="1">
    <citation type="submission" date="2019-02" db="EMBL/GenBank/DDBJ databases">
        <title>Draft genome sequences of novel Actinobacteria.</title>
        <authorList>
            <person name="Sahin N."/>
            <person name="Ay H."/>
            <person name="Saygin H."/>
        </authorList>
    </citation>
    <scope>NUCLEOTIDE SEQUENCE [LARGE SCALE GENOMIC DNA]</scope>
    <source>
        <strain evidence="1 2">KC201</strain>
    </source>
</reference>
<keyword evidence="2" id="KW-1185">Reference proteome</keyword>
<dbReference type="AlphaFoldDB" id="A0A4V2XKG4"/>
<proteinExistence type="predicted"/>
<evidence type="ECO:0000313" key="2">
    <source>
        <dbReference type="Proteomes" id="UP000295157"/>
    </source>
</evidence>
<dbReference type="RefSeq" id="WP_132333443.1">
    <property type="nucleotide sequence ID" value="NZ_SMJZ01000055.1"/>
</dbReference>
<dbReference type="InterPro" id="IPR029058">
    <property type="entry name" value="AB_hydrolase_fold"/>
</dbReference>
<evidence type="ECO:0008006" key="3">
    <source>
        <dbReference type="Google" id="ProtNLM"/>
    </source>
</evidence>